<proteinExistence type="inferred from homology"/>
<keyword evidence="7 10" id="KW-0472">Membrane</keyword>
<sequence>MANIFQVVFYQPILNLLIFLYNIIPGNDLGLAIIAMTVIIKLILLPLSKQSIRSQKSLQDLQPKINELKKRYADNKGAMGKAMMELYRQEKVNPFSSCLPLLIQLPFLWAVFGVFRNGLNGQSLNLVYSFIHRPEIINPLSFGLIDLSKPNVVLAVLAGLAQFWQAKMMSTKRPPLKSKGSRDEDMMAIMNKQMLYFMPALTVFIGLTFPGGLALYWLTTTVLTALQQLYLFKRQERDNEQNLTSA</sequence>
<name>A0A2M6WQM6_9BACT</name>
<dbReference type="GO" id="GO:0015031">
    <property type="term" value="P:protein transport"/>
    <property type="evidence" value="ECO:0007669"/>
    <property type="project" value="UniProtKB-KW"/>
</dbReference>
<keyword evidence="8" id="KW-0143">Chaperone</keyword>
<dbReference type="InterPro" id="IPR028055">
    <property type="entry name" value="YidC/Oxa/ALB_C"/>
</dbReference>
<organism evidence="12 13">
    <name type="scientific">Candidatus Falkowbacteria bacterium CG10_big_fil_rev_8_21_14_0_10_38_22</name>
    <dbReference type="NCBI Taxonomy" id="1974564"/>
    <lineage>
        <taxon>Bacteria</taxon>
        <taxon>Candidatus Falkowiibacteriota</taxon>
    </lineage>
</organism>
<dbReference type="Pfam" id="PF02096">
    <property type="entry name" value="60KD_IMP"/>
    <property type="match status" value="1"/>
</dbReference>
<dbReference type="Proteomes" id="UP000228964">
    <property type="component" value="Unassembled WGS sequence"/>
</dbReference>
<comment type="caution">
    <text evidence="12">The sequence shown here is derived from an EMBL/GenBank/DDBJ whole genome shotgun (WGS) entry which is preliminary data.</text>
</comment>
<feature type="domain" description="Membrane insertase YidC/Oxa/ALB C-terminal" evidence="11">
    <location>
        <begin position="30"/>
        <end position="231"/>
    </location>
</feature>
<dbReference type="PANTHER" id="PTHR12428">
    <property type="entry name" value="OXA1"/>
    <property type="match status" value="1"/>
</dbReference>
<feature type="transmembrane region" description="Helical" evidence="10">
    <location>
        <begin position="187"/>
        <end position="207"/>
    </location>
</feature>
<evidence type="ECO:0000256" key="10">
    <source>
        <dbReference type="SAM" id="Phobius"/>
    </source>
</evidence>
<evidence type="ECO:0000256" key="4">
    <source>
        <dbReference type="ARBA" id="ARBA00022692"/>
    </source>
</evidence>
<dbReference type="InterPro" id="IPR001708">
    <property type="entry name" value="YidC/ALB3/OXA1/COX18"/>
</dbReference>
<gene>
    <name evidence="12" type="ORF">COT96_01930</name>
</gene>
<dbReference type="EMBL" id="PFAO01000046">
    <property type="protein sequence ID" value="PIT95118.1"/>
    <property type="molecule type" value="Genomic_DNA"/>
</dbReference>
<evidence type="ECO:0000256" key="6">
    <source>
        <dbReference type="ARBA" id="ARBA00022989"/>
    </source>
</evidence>
<evidence type="ECO:0000256" key="7">
    <source>
        <dbReference type="ARBA" id="ARBA00023136"/>
    </source>
</evidence>
<feature type="transmembrane region" description="Helical" evidence="10">
    <location>
        <begin position="92"/>
        <end position="115"/>
    </location>
</feature>
<dbReference type="CDD" id="cd20070">
    <property type="entry name" value="5TM_YidC_Alb3"/>
    <property type="match status" value="1"/>
</dbReference>
<evidence type="ECO:0000256" key="2">
    <source>
        <dbReference type="ARBA" id="ARBA00022448"/>
    </source>
</evidence>
<feature type="transmembrane region" description="Helical" evidence="10">
    <location>
        <begin position="30"/>
        <end position="47"/>
    </location>
</feature>
<dbReference type="GO" id="GO:0005886">
    <property type="term" value="C:plasma membrane"/>
    <property type="evidence" value="ECO:0007669"/>
    <property type="project" value="UniProtKB-SubCell"/>
</dbReference>
<evidence type="ECO:0000256" key="9">
    <source>
        <dbReference type="RuleBase" id="RU003945"/>
    </source>
</evidence>
<evidence type="ECO:0000256" key="5">
    <source>
        <dbReference type="ARBA" id="ARBA00022927"/>
    </source>
</evidence>
<feature type="transmembrane region" description="Helical" evidence="10">
    <location>
        <begin position="147"/>
        <end position="166"/>
    </location>
</feature>
<evidence type="ECO:0000313" key="13">
    <source>
        <dbReference type="Proteomes" id="UP000228964"/>
    </source>
</evidence>
<evidence type="ECO:0000259" key="11">
    <source>
        <dbReference type="Pfam" id="PF02096"/>
    </source>
</evidence>
<dbReference type="GO" id="GO:0032977">
    <property type="term" value="F:membrane insertase activity"/>
    <property type="evidence" value="ECO:0007669"/>
    <property type="project" value="InterPro"/>
</dbReference>
<keyword evidence="5" id="KW-0653">Protein transport</keyword>
<evidence type="ECO:0000313" key="12">
    <source>
        <dbReference type="EMBL" id="PIT95118.1"/>
    </source>
</evidence>
<comment type="similarity">
    <text evidence="9">Belongs to the OXA1/ALB3/YidC family.</text>
</comment>
<evidence type="ECO:0000256" key="8">
    <source>
        <dbReference type="ARBA" id="ARBA00023186"/>
    </source>
</evidence>
<protein>
    <recommendedName>
        <fullName evidence="11">Membrane insertase YidC/Oxa/ALB C-terminal domain-containing protein</fullName>
    </recommendedName>
</protein>
<keyword evidence="4 9" id="KW-0812">Transmembrane</keyword>
<comment type="subcellular location">
    <subcellularLocation>
        <location evidence="1">Cell membrane</location>
        <topology evidence="1">Multi-pass membrane protein</topology>
    </subcellularLocation>
    <subcellularLocation>
        <location evidence="9">Membrane</location>
        <topology evidence="9">Multi-pass membrane protein</topology>
    </subcellularLocation>
</comment>
<evidence type="ECO:0000256" key="3">
    <source>
        <dbReference type="ARBA" id="ARBA00022475"/>
    </source>
</evidence>
<keyword evidence="2" id="KW-0813">Transport</keyword>
<dbReference type="NCBIfam" id="TIGR03592">
    <property type="entry name" value="yidC_oxa1_cterm"/>
    <property type="match status" value="1"/>
</dbReference>
<dbReference type="PANTHER" id="PTHR12428:SF65">
    <property type="entry name" value="CYTOCHROME C OXIDASE ASSEMBLY PROTEIN COX18, MITOCHONDRIAL"/>
    <property type="match status" value="1"/>
</dbReference>
<evidence type="ECO:0000256" key="1">
    <source>
        <dbReference type="ARBA" id="ARBA00004651"/>
    </source>
</evidence>
<dbReference type="GO" id="GO:0051205">
    <property type="term" value="P:protein insertion into membrane"/>
    <property type="evidence" value="ECO:0007669"/>
    <property type="project" value="TreeGrafter"/>
</dbReference>
<feature type="transmembrane region" description="Helical" evidence="10">
    <location>
        <begin position="7"/>
        <end position="24"/>
    </location>
</feature>
<keyword evidence="6 10" id="KW-1133">Transmembrane helix</keyword>
<reference evidence="13" key="1">
    <citation type="submission" date="2017-09" db="EMBL/GenBank/DDBJ databases">
        <title>Depth-based differentiation of microbial function through sediment-hosted aquifers and enrichment of novel symbionts in the deep terrestrial subsurface.</title>
        <authorList>
            <person name="Probst A.J."/>
            <person name="Ladd B."/>
            <person name="Jarett J.K."/>
            <person name="Geller-Mcgrath D.E."/>
            <person name="Sieber C.M.K."/>
            <person name="Emerson J.B."/>
            <person name="Anantharaman K."/>
            <person name="Thomas B.C."/>
            <person name="Malmstrom R."/>
            <person name="Stieglmeier M."/>
            <person name="Klingl A."/>
            <person name="Woyke T."/>
            <person name="Ryan C.M."/>
            <person name="Banfield J.F."/>
        </authorList>
    </citation>
    <scope>NUCLEOTIDE SEQUENCE [LARGE SCALE GENOMIC DNA]</scope>
</reference>
<keyword evidence="3" id="KW-1003">Cell membrane</keyword>
<dbReference type="InterPro" id="IPR047196">
    <property type="entry name" value="YidC_ALB_C"/>
</dbReference>
<accession>A0A2M6WQM6</accession>
<dbReference type="AlphaFoldDB" id="A0A2M6WQM6"/>